<gene>
    <name evidence="3" type="ORF">NN4_32270</name>
</gene>
<dbReference type="Pfam" id="PF08241">
    <property type="entry name" value="Methyltransf_11"/>
    <property type="match status" value="1"/>
</dbReference>
<evidence type="ECO:0000313" key="3">
    <source>
        <dbReference type="EMBL" id="GEM38708.1"/>
    </source>
</evidence>
<dbReference type="OrthoDB" id="7032234at2"/>
<comment type="caution">
    <text evidence="3">The sequence shown here is derived from an EMBL/GenBank/DDBJ whole genome shotgun (WGS) entry which is preliminary data.</text>
</comment>
<evidence type="ECO:0000313" key="4">
    <source>
        <dbReference type="Proteomes" id="UP000321424"/>
    </source>
</evidence>
<feature type="domain" description="Methyltransferase type 11" evidence="2">
    <location>
        <begin position="47"/>
        <end position="141"/>
    </location>
</feature>
<dbReference type="AlphaFoldDB" id="A0A511MF49"/>
<dbReference type="Proteomes" id="UP000321424">
    <property type="component" value="Unassembled WGS sequence"/>
</dbReference>
<dbReference type="InterPro" id="IPR013216">
    <property type="entry name" value="Methyltransf_11"/>
</dbReference>
<organism evidence="3 4">
    <name type="scientific">Nocardia ninae NBRC 108245</name>
    <dbReference type="NCBI Taxonomy" id="1210091"/>
    <lineage>
        <taxon>Bacteria</taxon>
        <taxon>Bacillati</taxon>
        <taxon>Actinomycetota</taxon>
        <taxon>Actinomycetes</taxon>
        <taxon>Mycobacteriales</taxon>
        <taxon>Nocardiaceae</taxon>
        <taxon>Nocardia</taxon>
    </lineage>
</organism>
<evidence type="ECO:0000259" key="2">
    <source>
        <dbReference type="Pfam" id="PF08241"/>
    </source>
</evidence>
<dbReference type="PANTHER" id="PTHR43861:SF3">
    <property type="entry name" value="PUTATIVE (AFU_ORTHOLOGUE AFUA_2G14390)-RELATED"/>
    <property type="match status" value="1"/>
</dbReference>
<dbReference type="RefSeq" id="WP_147131270.1">
    <property type="nucleotide sequence ID" value="NZ_BJXA01000018.1"/>
</dbReference>
<evidence type="ECO:0000256" key="1">
    <source>
        <dbReference type="ARBA" id="ARBA00022679"/>
    </source>
</evidence>
<dbReference type="GO" id="GO:0008757">
    <property type="term" value="F:S-adenosylmethionine-dependent methyltransferase activity"/>
    <property type="evidence" value="ECO:0007669"/>
    <property type="project" value="InterPro"/>
</dbReference>
<dbReference type="Gene3D" id="3.40.50.150">
    <property type="entry name" value="Vaccinia Virus protein VP39"/>
    <property type="match status" value="1"/>
</dbReference>
<keyword evidence="4" id="KW-1185">Reference proteome</keyword>
<dbReference type="CDD" id="cd02440">
    <property type="entry name" value="AdoMet_MTases"/>
    <property type="match status" value="1"/>
</dbReference>
<dbReference type="InterPro" id="IPR029063">
    <property type="entry name" value="SAM-dependent_MTases_sf"/>
</dbReference>
<reference evidence="3 4" key="1">
    <citation type="submission" date="2019-07" db="EMBL/GenBank/DDBJ databases">
        <title>Whole genome shotgun sequence of Nocardia ninae NBRC 108245.</title>
        <authorList>
            <person name="Hosoyama A."/>
            <person name="Uohara A."/>
            <person name="Ohji S."/>
            <person name="Ichikawa N."/>
        </authorList>
    </citation>
    <scope>NUCLEOTIDE SEQUENCE [LARGE SCALE GENOMIC DNA]</scope>
    <source>
        <strain evidence="3 4">NBRC 108245</strain>
    </source>
</reference>
<proteinExistence type="predicted"/>
<dbReference type="EMBL" id="BJXA01000018">
    <property type="protein sequence ID" value="GEM38708.1"/>
    <property type="molecule type" value="Genomic_DNA"/>
</dbReference>
<protein>
    <recommendedName>
        <fullName evidence="2">Methyltransferase type 11 domain-containing protein</fullName>
    </recommendedName>
</protein>
<name>A0A511MF49_9NOCA</name>
<keyword evidence="1" id="KW-0808">Transferase</keyword>
<dbReference type="PANTHER" id="PTHR43861">
    <property type="entry name" value="TRANS-ACONITATE 2-METHYLTRANSFERASE-RELATED"/>
    <property type="match status" value="1"/>
</dbReference>
<accession>A0A511MF49</accession>
<sequence>MSEAGSYIIRGGIQGRERLRVLAGVLAPRTRAMLEQLPVRPGDRSWDVGSGGGDVTLMIADMVGTEGRVLGTDLDPAKVALAAAEATTYPQVEYRVADITGEPPAETFDVAHARFLLSHLTDPAAAVAAIARTLRPGGTLAVADVDFSAPLCCPDSPAFRAYHDLYIRTGRHRGADPLIGTRLPALLHTAGLTDIHIQVNQPAEPDPATKLVHVLTLENIADAALAAGLTSTAELDAILADLRAAVDDSSIVLAAPRMVQTWGRAPR</sequence>
<dbReference type="SUPFAM" id="SSF53335">
    <property type="entry name" value="S-adenosyl-L-methionine-dependent methyltransferases"/>
    <property type="match status" value="1"/>
</dbReference>